<keyword evidence="6 13" id="KW-0732">Signal</keyword>
<dbReference type="EMBL" id="VRYZ01000001">
    <property type="protein sequence ID" value="TXS94871.1"/>
    <property type="molecule type" value="Genomic_DNA"/>
</dbReference>
<evidence type="ECO:0000313" key="15">
    <source>
        <dbReference type="EMBL" id="TXS94871.1"/>
    </source>
</evidence>
<dbReference type="RefSeq" id="WP_148062713.1">
    <property type="nucleotide sequence ID" value="NZ_VRYZ01000001.1"/>
</dbReference>
<dbReference type="Pfam" id="PF03550">
    <property type="entry name" value="LolB"/>
    <property type="match status" value="1"/>
</dbReference>
<comment type="subcellular location">
    <subcellularLocation>
        <location evidence="1 13">Cell outer membrane</location>
        <topology evidence="1 13">Lipid-anchor</topology>
    </subcellularLocation>
</comment>
<gene>
    <name evidence="13 15" type="primary">lolB</name>
    <name evidence="15" type="ORF">FVW59_02915</name>
</gene>
<dbReference type="OrthoDB" id="9797618at2"/>
<dbReference type="GO" id="GO:0044874">
    <property type="term" value="P:lipoprotein localization to outer membrane"/>
    <property type="evidence" value="ECO:0007669"/>
    <property type="project" value="UniProtKB-UniRule"/>
</dbReference>
<dbReference type="Gene3D" id="2.50.20.10">
    <property type="entry name" value="Lipoprotein localisation LolA/LolB/LppX"/>
    <property type="match status" value="1"/>
</dbReference>
<evidence type="ECO:0000256" key="3">
    <source>
        <dbReference type="ARBA" id="ARBA00011245"/>
    </source>
</evidence>
<comment type="caution">
    <text evidence="15">The sequence shown here is derived from an EMBL/GenBank/DDBJ whole genome shotgun (WGS) entry which is preliminary data.</text>
</comment>
<evidence type="ECO:0000256" key="7">
    <source>
        <dbReference type="ARBA" id="ARBA00022927"/>
    </source>
</evidence>
<keyword evidence="8 13" id="KW-0472">Membrane</keyword>
<dbReference type="Proteomes" id="UP000321933">
    <property type="component" value="Unassembled WGS sequence"/>
</dbReference>
<keyword evidence="5 13" id="KW-0813">Transport</keyword>
<dbReference type="GO" id="GO:0009279">
    <property type="term" value="C:cell outer membrane"/>
    <property type="evidence" value="ECO:0007669"/>
    <property type="project" value="UniProtKB-SubCell"/>
</dbReference>
<dbReference type="CDD" id="cd16326">
    <property type="entry name" value="LolB"/>
    <property type="match status" value="1"/>
</dbReference>
<dbReference type="SUPFAM" id="SSF89392">
    <property type="entry name" value="Prokaryotic lipoproteins and lipoprotein localization factors"/>
    <property type="match status" value="1"/>
</dbReference>
<sequence>MRLIVPLLLALLAGCSTIPDSPAVQRNWQQHVAQLSALQHWQARGKLALRSGEQAETASLLWRQAGAQSELQLSGPLGMASTRVLADGARLEVQRGGELHILDISTPEAVRDSTGWDIPVAALPFWLRGIPQPDTDATDLRFDKQRLSHLRQDGWLVDFSDYRQFGAFDLPTRLQIQRGDTSAKLLIRDWQPGAPQ</sequence>
<evidence type="ECO:0000256" key="6">
    <source>
        <dbReference type="ARBA" id="ARBA00022729"/>
    </source>
</evidence>
<evidence type="ECO:0000256" key="5">
    <source>
        <dbReference type="ARBA" id="ARBA00022448"/>
    </source>
</evidence>
<feature type="signal peptide" evidence="14">
    <location>
        <begin position="1"/>
        <end position="18"/>
    </location>
</feature>
<evidence type="ECO:0000256" key="13">
    <source>
        <dbReference type="HAMAP-Rule" id="MF_00233"/>
    </source>
</evidence>
<dbReference type="InterPro" id="IPR004565">
    <property type="entry name" value="OM_lipoprot_LolB"/>
</dbReference>
<keyword evidence="11 13" id="KW-0998">Cell outer membrane</keyword>
<dbReference type="GO" id="GO:0015031">
    <property type="term" value="P:protein transport"/>
    <property type="evidence" value="ECO:0007669"/>
    <property type="project" value="UniProtKB-KW"/>
</dbReference>
<evidence type="ECO:0000256" key="9">
    <source>
        <dbReference type="ARBA" id="ARBA00023139"/>
    </source>
</evidence>
<dbReference type="AlphaFoldDB" id="A0A5C9A6P9"/>
<evidence type="ECO:0000256" key="11">
    <source>
        <dbReference type="ARBA" id="ARBA00023237"/>
    </source>
</evidence>
<evidence type="ECO:0000256" key="10">
    <source>
        <dbReference type="ARBA" id="ARBA00023186"/>
    </source>
</evidence>
<proteinExistence type="inferred from homology"/>
<keyword evidence="12 13" id="KW-0449">Lipoprotein</keyword>
<evidence type="ECO:0000256" key="4">
    <source>
        <dbReference type="ARBA" id="ARBA00016202"/>
    </source>
</evidence>
<keyword evidence="7 13" id="KW-0653">Protein transport</keyword>
<organism evidence="15 16">
    <name type="scientific">Parahaliea aestuarii</name>
    <dbReference type="NCBI Taxonomy" id="1852021"/>
    <lineage>
        <taxon>Bacteria</taxon>
        <taxon>Pseudomonadati</taxon>
        <taxon>Pseudomonadota</taxon>
        <taxon>Gammaproteobacteria</taxon>
        <taxon>Cellvibrionales</taxon>
        <taxon>Halieaceae</taxon>
        <taxon>Parahaliea</taxon>
    </lineage>
</organism>
<name>A0A5C9A6P9_9GAMM</name>
<evidence type="ECO:0000256" key="12">
    <source>
        <dbReference type="ARBA" id="ARBA00023288"/>
    </source>
</evidence>
<dbReference type="NCBIfam" id="TIGR00548">
    <property type="entry name" value="lolB"/>
    <property type="match status" value="1"/>
</dbReference>
<evidence type="ECO:0000256" key="1">
    <source>
        <dbReference type="ARBA" id="ARBA00004459"/>
    </source>
</evidence>
<comment type="subunit">
    <text evidence="3 13">Monomer.</text>
</comment>
<feature type="chain" id="PRO_5022706384" description="Outer-membrane lipoprotein LolB" evidence="14">
    <location>
        <begin position="19"/>
        <end position="196"/>
    </location>
</feature>
<comment type="function">
    <text evidence="13">Plays a critical role in the incorporation of lipoproteins in the outer membrane after they are released by the LolA protein.</text>
</comment>
<evidence type="ECO:0000256" key="2">
    <source>
        <dbReference type="ARBA" id="ARBA00009696"/>
    </source>
</evidence>
<evidence type="ECO:0000313" key="16">
    <source>
        <dbReference type="Proteomes" id="UP000321933"/>
    </source>
</evidence>
<comment type="similarity">
    <text evidence="2 13">Belongs to the LolB family.</text>
</comment>
<keyword evidence="10 13" id="KW-0143">Chaperone</keyword>
<accession>A0A5C9A6P9</accession>
<dbReference type="HAMAP" id="MF_00233">
    <property type="entry name" value="LolB"/>
    <property type="match status" value="1"/>
</dbReference>
<evidence type="ECO:0000256" key="8">
    <source>
        <dbReference type="ARBA" id="ARBA00023136"/>
    </source>
</evidence>
<keyword evidence="9 13" id="KW-0564">Palmitate</keyword>
<protein>
    <recommendedName>
        <fullName evidence="4 13">Outer-membrane lipoprotein LolB</fullName>
    </recommendedName>
</protein>
<dbReference type="PROSITE" id="PS51257">
    <property type="entry name" value="PROKAR_LIPOPROTEIN"/>
    <property type="match status" value="1"/>
</dbReference>
<evidence type="ECO:0000256" key="14">
    <source>
        <dbReference type="SAM" id="SignalP"/>
    </source>
</evidence>
<reference evidence="15 16" key="1">
    <citation type="submission" date="2019-08" db="EMBL/GenBank/DDBJ databases">
        <title>Parahaliea maris sp. nov., isolated from the surface seawater.</title>
        <authorList>
            <person name="Liu Y."/>
        </authorList>
    </citation>
    <scope>NUCLEOTIDE SEQUENCE [LARGE SCALE GENOMIC DNA]</scope>
    <source>
        <strain evidence="15 16">S2-26</strain>
    </source>
</reference>
<keyword evidence="16" id="KW-1185">Reference proteome</keyword>
<dbReference type="InterPro" id="IPR029046">
    <property type="entry name" value="LolA/LolB/LppX"/>
</dbReference>